<evidence type="ECO:0000313" key="11">
    <source>
        <dbReference type="EMBL" id="CUN84218.1"/>
    </source>
</evidence>
<reference evidence="15" key="3">
    <citation type="submission" date="2020-02" db="EMBL/GenBank/DDBJ databases">
        <authorList>
            <person name="Littmann E."/>
            <person name="Sorbara M."/>
        </authorList>
    </citation>
    <scope>NUCLEOTIDE SEQUENCE</scope>
    <source>
        <strain evidence="15">MSK.14.54</strain>
    </source>
</reference>
<dbReference type="GO" id="GO:0043952">
    <property type="term" value="P:protein transport by the Sec complex"/>
    <property type="evidence" value="ECO:0007669"/>
    <property type="project" value="TreeGrafter"/>
</dbReference>
<dbReference type="EMBL" id="JAAITQ010000001">
    <property type="protein sequence ID" value="NSE14922.1"/>
    <property type="molecule type" value="Genomic_DNA"/>
</dbReference>
<reference evidence="13" key="4">
    <citation type="submission" date="2021-02" db="EMBL/GenBank/DDBJ databases">
        <title>Metagenome-assembled genomes from human diarrheal sample B26.</title>
        <authorList>
            <person name="Ateba T.P."/>
            <person name="Alayande K.A."/>
            <person name="Mwanza M."/>
        </authorList>
    </citation>
    <scope>NUCLEOTIDE SEQUENCE</scope>
    <source>
        <strain evidence="13">06WH</strain>
    </source>
</reference>
<keyword evidence="5 10" id="KW-0812">Transmembrane</keyword>
<evidence type="ECO:0000256" key="5">
    <source>
        <dbReference type="ARBA" id="ARBA00022692"/>
    </source>
</evidence>
<evidence type="ECO:0000313" key="16">
    <source>
        <dbReference type="Proteomes" id="UP000095706"/>
    </source>
</evidence>
<reference evidence="16 17" key="1">
    <citation type="submission" date="2015-09" db="EMBL/GenBank/DDBJ databases">
        <authorList>
            <consortium name="Pathogen Informatics"/>
        </authorList>
    </citation>
    <scope>NUCLEOTIDE SEQUENCE [LARGE SCALE GENOMIC DNA]</scope>
    <source>
        <strain evidence="11 16">2789STDY5608849</strain>
        <strain evidence="12 17">2789STDY5834885</strain>
    </source>
</reference>
<feature type="transmembrane region" description="Helical" evidence="10">
    <location>
        <begin position="56"/>
        <end position="76"/>
    </location>
</feature>
<evidence type="ECO:0000256" key="4">
    <source>
        <dbReference type="ARBA" id="ARBA00022475"/>
    </source>
</evidence>
<dbReference type="EMBL" id="CYYV01000003">
    <property type="protein sequence ID" value="CUN84218.1"/>
    <property type="molecule type" value="Genomic_DNA"/>
</dbReference>
<keyword evidence="8 10" id="KW-0811">Translocation</keyword>
<feature type="transmembrane region" description="Helical" evidence="10">
    <location>
        <begin position="6"/>
        <end position="25"/>
    </location>
</feature>
<evidence type="ECO:0000256" key="6">
    <source>
        <dbReference type="ARBA" id="ARBA00022927"/>
    </source>
</evidence>
<accession>A0A174A9V2</accession>
<sequence>MEILRTILTVIYVIDCIALTVVVLMQEGKQQGLGAIAGISDTYWGRNKSRSAEGTLIRATKIMAVLFIVLSVVLNMNF</sequence>
<evidence type="ECO:0000256" key="7">
    <source>
        <dbReference type="ARBA" id="ARBA00022989"/>
    </source>
</evidence>
<evidence type="ECO:0000313" key="15">
    <source>
        <dbReference type="EMBL" id="NSE14922.1"/>
    </source>
</evidence>
<keyword evidence="4 10" id="KW-1003">Cell membrane</keyword>
<evidence type="ECO:0000256" key="8">
    <source>
        <dbReference type="ARBA" id="ARBA00023010"/>
    </source>
</evidence>
<dbReference type="EMBL" id="CZAL01000008">
    <property type="protein sequence ID" value="CUP28490.1"/>
    <property type="molecule type" value="Genomic_DNA"/>
</dbReference>
<name>A0A174A9V2_9FIRM</name>
<keyword evidence="7 10" id="KW-1133">Transmembrane helix</keyword>
<protein>
    <recommendedName>
        <fullName evidence="10">Protein-export membrane protein SecG</fullName>
    </recommendedName>
</protein>
<evidence type="ECO:0000313" key="17">
    <source>
        <dbReference type="Proteomes" id="UP000095709"/>
    </source>
</evidence>
<dbReference type="Proteomes" id="UP000737612">
    <property type="component" value="Unassembled WGS sequence"/>
</dbReference>
<dbReference type="Proteomes" id="UP000095709">
    <property type="component" value="Unassembled WGS sequence"/>
</dbReference>
<dbReference type="PRINTS" id="PR01651">
    <property type="entry name" value="SECGEXPORT"/>
</dbReference>
<keyword evidence="9 10" id="KW-0472">Membrane</keyword>
<dbReference type="Proteomes" id="UP000768180">
    <property type="component" value="Unassembled WGS sequence"/>
</dbReference>
<keyword evidence="3 10" id="KW-0813">Transport</keyword>
<dbReference type="GeneID" id="79854242"/>
<dbReference type="Proteomes" id="UP000095706">
    <property type="component" value="Unassembled WGS sequence"/>
</dbReference>
<dbReference type="NCBIfam" id="TIGR00810">
    <property type="entry name" value="secG"/>
    <property type="match status" value="1"/>
</dbReference>
<dbReference type="PANTHER" id="PTHR34182">
    <property type="entry name" value="PROTEIN-EXPORT MEMBRANE PROTEIN SECG"/>
    <property type="match status" value="1"/>
</dbReference>
<dbReference type="EMBL" id="JAKNFS010000008">
    <property type="protein sequence ID" value="MCG4765189.1"/>
    <property type="molecule type" value="Genomic_DNA"/>
</dbReference>
<dbReference type="RefSeq" id="WP_055226503.1">
    <property type="nucleotide sequence ID" value="NZ_CAXSRP010000001.1"/>
</dbReference>
<dbReference type="Proteomes" id="UP001199915">
    <property type="component" value="Unassembled WGS sequence"/>
</dbReference>
<dbReference type="GO" id="GO:0065002">
    <property type="term" value="P:intracellular protein transmembrane transport"/>
    <property type="evidence" value="ECO:0007669"/>
    <property type="project" value="TreeGrafter"/>
</dbReference>
<dbReference type="InterPro" id="IPR004692">
    <property type="entry name" value="SecG"/>
</dbReference>
<evidence type="ECO:0000313" key="12">
    <source>
        <dbReference type="EMBL" id="CUP28490.1"/>
    </source>
</evidence>
<comment type="subcellular location">
    <subcellularLocation>
        <location evidence="1 10">Cell membrane</location>
        <topology evidence="1 10">Multi-pass membrane protein</topology>
    </subcellularLocation>
</comment>
<comment type="similarity">
    <text evidence="2 10">Belongs to the SecG family.</text>
</comment>
<dbReference type="GO" id="GO:0015450">
    <property type="term" value="F:protein-transporting ATPase activity"/>
    <property type="evidence" value="ECO:0007669"/>
    <property type="project" value="UniProtKB-UniRule"/>
</dbReference>
<comment type="function">
    <text evidence="10">Involved in protein export. Participates in an early event of protein translocation.</text>
</comment>
<dbReference type="GO" id="GO:0009306">
    <property type="term" value="P:protein secretion"/>
    <property type="evidence" value="ECO:0007669"/>
    <property type="project" value="UniProtKB-UniRule"/>
</dbReference>
<keyword evidence="18" id="KW-1185">Reference proteome</keyword>
<organism evidence="11 16">
    <name type="scientific">Fusicatenibacter saccharivorans</name>
    <dbReference type="NCBI Taxonomy" id="1150298"/>
    <lineage>
        <taxon>Bacteria</taxon>
        <taxon>Bacillati</taxon>
        <taxon>Bacillota</taxon>
        <taxon>Clostridia</taxon>
        <taxon>Lachnospirales</taxon>
        <taxon>Lachnospiraceae</taxon>
        <taxon>Fusicatenibacter</taxon>
    </lineage>
</organism>
<evidence type="ECO:0000313" key="18">
    <source>
        <dbReference type="Proteomes" id="UP000768180"/>
    </source>
</evidence>
<dbReference type="AlphaFoldDB" id="A0A174A9V2"/>
<evidence type="ECO:0000256" key="10">
    <source>
        <dbReference type="RuleBase" id="RU365087"/>
    </source>
</evidence>
<dbReference type="EMBL" id="JAFHBD010000069">
    <property type="protein sequence ID" value="MBN2954831.1"/>
    <property type="molecule type" value="Genomic_DNA"/>
</dbReference>
<evidence type="ECO:0000256" key="3">
    <source>
        <dbReference type="ARBA" id="ARBA00022448"/>
    </source>
</evidence>
<reference evidence="14" key="5">
    <citation type="submission" date="2022-01" db="EMBL/GenBank/DDBJ databases">
        <title>Collection of gut derived symbiotic bacterial strains cultured from healthy donors.</title>
        <authorList>
            <person name="Lin H."/>
            <person name="Kohout C."/>
            <person name="Waligurski E."/>
            <person name="Pamer E.G."/>
        </authorList>
    </citation>
    <scope>NUCLEOTIDE SEQUENCE</scope>
    <source>
        <strain evidence="14">DFI.5.49</strain>
    </source>
</reference>
<evidence type="ECO:0000313" key="13">
    <source>
        <dbReference type="EMBL" id="MBN2954831.1"/>
    </source>
</evidence>
<evidence type="ECO:0000313" key="14">
    <source>
        <dbReference type="EMBL" id="MCG4765189.1"/>
    </source>
</evidence>
<gene>
    <name evidence="13" type="primary">secG</name>
    <name evidence="11" type="ORF">ERS852406_00791</name>
    <name evidence="12" type="ORF">ERS852498_01633</name>
    <name evidence="15" type="ORF">G5B05_00460</name>
    <name evidence="13" type="ORF">JTJ23_14855</name>
    <name evidence="14" type="ORF">L0N21_06650</name>
</gene>
<evidence type="ECO:0000256" key="1">
    <source>
        <dbReference type="ARBA" id="ARBA00004651"/>
    </source>
</evidence>
<proteinExistence type="inferred from homology"/>
<dbReference type="PANTHER" id="PTHR34182:SF1">
    <property type="entry name" value="PROTEIN-EXPORT MEMBRANE PROTEIN SECG"/>
    <property type="match status" value="1"/>
</dbReference>
<dbReference type="Pfam" id="PF03840">
    <property type="entry name" value="SecG"/>
    <property type="match status" value="1"/>
</dbReference>
<keyword evidence="6 10" id="KW-0653">Protein transport</keyword>
<evidence type="ECO:0000256" key="2">
    <source>
        <dbReference type="ARBA" id="ARBA00008445"/>
    </source>
</evidence>
<evidence type="ECO:0000256" key="9">
    <source>
        <dbReference type="ARBA" id="ARBA00023136"/>
    </source>
</evidence>
<dbReference type="GO" id="GO:0005886">
    <property type="term" value="C:plasma membrane"/>
    <property type="evidence" value="ECO:0007669"/>
    <property type="project" value="UniProtKB-SubCell"/>
</dbReference>
<reference evidence="15 18" key="2">
    <citation type="journal article" date="2020" name="Cell Host Microbe">
        <title>Functional and Genomic Variation between Human-Derived Isolates of Lachnospiraceae Reveals Inter- and Intra-Species Diversity.</title>
        <authorList>
            <person name="Sorbara M.T."/>
            <person name="Littmann E.R."/>
            <person name="Fontana E."/>
            <person name="Moody T.U."/>
            <person name="Kohout C.E."/>
            <person name="Gjonbalaj M."/>
            <person name="Eaton V."/>
            <person name="Seok R."/>
            <person name="Leiner I.M."/>
            <person name="Pamer E.G."/>
        </authorList>
    </citation>
    <scope>NUCLEOTIDE SEQUENCE [LARGE SCALE GENOMIC DNA]</scope>
    <source>
        <strain evidence="15 18">MSK.14.54</strain>
    </source>
</reference>